<reference evidence="3" key="1">
    <citation type="submission" date="2024-06" db="EMBL/GenBank/DDBJ databases">
        <title>Multi-omics analyses provide insights into the biosynthesis of the anticancer antibiotic pleurotin in Hohenbuehelia grisea.</title>
        <authorList>
            <person name="Weaver J.A."/>
            <person name="Alberti F."/>
        </authorList>
    </citation>
    <scope>NUCLEOTIDE SEQUENCE [LARGE SCALE GENOMIC DNA]</scope>
    <source>
        <strain evidence="3">T-177</strain>
    </source>
</reference>
<comment type="caution">
    <text evidence="2">The sequence shown here is derived from an EMBL/GenBank/DDBJ whole genome shotgun (WGS) entry which is preliminary data.</text>
</comment>
<sequence length="87" mass="9878">MATSTFNLVQQFNGLPRKQKTPSGLYANNWHFDLRFVHLEPTPAHVLFIIHPESTYLHLEHLADGKPPSPDTAGSFFPSPLTRRRSP</sequence>
<dbReference type="EMBL" id="JASNQZ010000018">
    <property type="protein sequence ID" value="KAL0945244.1"/>
    <property type="molecule type" value="Genomic_DNA"/>
</dbReference>
<proteinExistence type="predicted"/>
<gene>
    <name evidence="2" type="ORF">HGRIS_000755</name>
</gene>
<keyword evidence="3" id="KW-1185">Reference proteome</keyword>
<evidence type="ECO:0000313" key="3">
    <source>
        <dbReference type="Proteomes" id="UP001556367"/>
    </source>
</evidence>
<protein>
    <submittedName>
        <fullName evidence="2">Uncharacterized protein</fullName>
    </submittedName>
</protein>
<organism evidence="2 3">
    <name type="scientific">Hohenbuehelia grisea</name>
    <dbReference type="NCBI Taxonomy" id="104357"/>
    <lineage>
        <taxon>Eukaryota</taxon>
        <taxon>Fungi</taxon>
        <taxon>Dikarya</taxon>
        <taxon>Basidiomycota</taxon>
        <taxon>Agaricomycotina</taxon>
        <taxon>Agaricomycetes</taxon>
        <taxon>Agaricomycetidae</taxon>
        <taxon>Agaricales</taxon>
        <taxon>Pleurotineae</taxon>
        <taxon>Pleurotaceae</taxon>
        <taxon>Hohenbuehelia</taxon>
    </lineage>
</organism>
<dbReference type="Proteomes" id="UP001556367">
    <property type="component" value="Unassembled WGS sequence"/>
</dbReference>
<evidence type="ECO:0000256" key="1">
    <source>
        <dbReference type="SAM" id="MobiDB-lite"/>
    </source>
</evidence>
<name>A0ABR3IPN2_9AGAR</name>
<accession>A0ABR3IPN2</accession>
<feature type="region of interest" description="Disordered" evidence="1">
    <location>
        <begin position="63"/>
        <end position="87"/>
    </location>
</feature>
<evidence type="ECO:0000313" key="2">
    <source>
        <dbReference type="EMBL" id="KAL0945244.1"/>
    </source>
</evidence>